<gene>
    <name evidence="2" type="ORF">AMS68_005456</name>
</gene>
<name>A0A6H0XZ96_9PEZI</name>
<dbReference type="Proteomes" id="UP000503462">
    <property type="component" value="Chromosome 4"/>
</dbReference>
<dbReference type="InterPro" id="IPR011009">
    <property type="entry name" value="Kinase-like_dom_sf"/>
</dbReference>
<feature type="domain" description="Aminoglycoside phosphotransferase" evidence="1">
    <location>
        <begin position="77"/>
        <end position="207"/>
    </location>
</feature>
<protein>
    <recommendedName>
        <fullName evidence="1">Aminoglycoside phosphotransferase domain-containing protein</fullName>
    </recommendedName>
</protein>
<dbReference type="Pfam" id="PF01636">
    <property type="entry name" value="APH"/>
    <property type="match status" value="1"/>
</dbReference>
<reference evidence="2 3" key="1">
    <citation type="journal article" date="2016" name="Sci. Rep.">
        <title>Peltaster fructicola genome reveals evolution from an invasive phytopathogen to an ectophytic parasite.</title>
        <authorList>
            <person name="Xu C."/>
            <person name="Chen H."/>
            <person name="Gleason M.L."/>
            <person name="Xu J.R."/>
            <person name="Liu H."/>
            <person name="Zhang R."/>
            <person name="Sun G."/>
        </authorList>
    </citation>
    <scope>NUCLEOTIDE SEQUENCE [LARGE SCALE GENOMIC DNA]</scope>
    <source>
        <strain evidence="2 3">LNHT1506</strain>
    </source>
</reference>
<evidence type="ECO:0000259" key="1">
    <source>
        <dbReference type="Pfam" id="PF01636"/>
    </source>
</evidence>
<sequence length="325" mass="36497">MRPTGPGYLDLRDHDIIHTQSGLHCPSTRFVFAVEVKQPELTCGSKLQQRERPGVQNLPSTLPTLIFRMLNPISGFHEQEKANVLAQMADILACLQRFELPSTLDEYGGISFDESGRYISTALSIYPGGPFAHGWRDHNIRQRLDNFLSAGPHSVFQQILPIKRVLVHADFSIDNVLYDDSSKQLTAVFGFDFAHVSSIADEFFRSLGYNIGRFPSIRDDEPELIKLHNAMLTGFPGGLHTTPQDDVDWPVAKAWDDALKERKFECPATITNMAVLADIFWLSSQILPFKLRNEVVVGNSTEEQLRQRKAEGEALLGAFLTSMHC</sequence>
<dbReference type="AlphaFoldDB" id="A0A6H0XZ96"/>
<evidence type="ECO:0000313" key="3">
    <source>
        <dbReference type="Proteomes" id="UP000503462"/>
    </source>
</evidence>
<proteinExistence type="predicted"/>
<dbReference type="InterPro" id="IPR002575">
    <property type="entry name" value="Aminoglycoside_PTrfase"/>
</dbReference>
<dbReference type="OrthoDB" id="2831558at2759"/>
<organism evidence="2 3">
    <name type="scientific">Peltaster fructicola</name>
    <dbReference type="NCBI Taxonomy" id="286661"/>
    <lineage>
        <taxon>Eukaryota</taxon>
        <taxon>Fungi</taxon>
        <taxon>Dikarya</taxon>
        <taxon>Ascomycota</taxon>
        <taxon>Pezizomycotina</taxon>
        <taxon>Dothideomycetes</taxon>
        <taxon>Dothideomycetes incertae sedis</taxon>
        <taxon>Peltaster</taxon>
    </lineage>
</organism>
<accession>A0A6H0XZ96</accession>
<keyword evidence="3" id="KW-1185">Reference proteome</keyword>
<dbReference type="SUPFAM" id="SSF56112">
    <property type="entry name" value="Protein kinase-like (PK-like)"/>
    <property type="match status" value="1"/>
</dbReference>
<evidence type="ECO:0000313" key="2">
    <source>
        <dbReference type="EMBL" id="QIW99938.1"/>
    </source>
</evidence>
<dbReference type="EMBL" id="CP051142">
    <property type="protein sequence ID" value="QIW99938.1"/>
    <property type="molecule type" value="Genomic_DNA"/>
</dbReference>
<dbReference type="Gene3D" id="3.90.1200.10">
    <property type="match status" value="1"/>
</dbReference>